<accession>A0A5B9AJX8</accession>
<evidence type="ECO:0000313" key="2">
    <source>
        <dbReference type="EMBL" id="QMF67788.1"/>
    </source>
</evidence>
<dbReference type="Pfam" id="PF06254">
    <property type="entry name" value="YdaT_toxin"/>
    <property type="match status" value="1"/>
</dbReference>
<evidence type="ECO:0000313" key="1">
    <source>
        <dbReference type="EMBL" id="QED73646.1"/>
    </source>
</evidence>
<organism evidence="1 3">
    <name type="scientific">Escherichia coli</name>
    <dbReference type="NCBI Taxonomy" id="562"/>
    <lineage>
        <taxon>Bacteria</taxon>
        <taxon>Pseudomonadati</taxon>
        <taxon>Pseudomonadota</taxon>
        <taxon>Gammaproteobacteria</taxon>
        <taxon>Enterobacterales</taxon>
        <taxon>Enterobacteriaceae</taxon>
        <taxon>Escherichia</taxon>
    </lineage>
</organism>
<dbReference type="InterPro" id="IPR037042">
    <property type="entry name" value="YdaT-like_sf"/>
</dbReference>
<dbReference type="RefSeq" id="WP_001375679.1">
    <property type="nucleotide sequence ID" value="NZ_BLCD01000405.1"/>
</dbReference>
<name>A0A5B9AJX8_ECOLX</name>
<dbReference type="AlphaFoldDB" id="A0A5B9AJX8"/>
<dbReference type="InterPro" id="IPR009364">
    <property type="entry name" value="YdaT-like"/>
</dbReference>
<protein>
    <submittedName>
        <fullName evidence="1">Uncharacterized protein</fullName>
    </submittedName>
</protein>
<dbReference type="EMBL" id="CP042615">
    <property type="protein sequence ID" value="QED73646.1"/>
    <property type="molecule type" value="Genomic_DNA"/>
</dbReference>
<dbReference type="Proteomes" id="UP000512322">
    <property type="component" value="Chromosome"/>
</dbReference>
<dbReference type="Gene3D" id="1.10.3600.10">
    <property type="entry name" value="Putative bacterial toxin ydaT"/>
    <property type="match status" value="1"/>
</dbReference>
<reference evidence="1 3" key="2">
    <citation type="submission" date="2019-08" db="EMBL/GenBank/DDBJ databases">
        <authorList>
            <person name="Chen F.-J."/>
            <person name="Wu H.-C."/>
            <person name="Liao Y.-C."/>
            <person name="Kuo S.-C."/>
        </authorList>
    </citation>
    <scope>NUCLEOTIDE SEQUENCE [LARGE SCALE GENOMIC DNA]</scope>
    <source>
        <strain evidence="1 3">NCYU-26-73</strain>
    </source>
</reference>
<dbReference type="EMBL" id="CP057293">
    <property type="protein sequence ID" value="QMF67788.1"/>
    <property type="molecule type" value="Genomic_DNA"/>
</dbReference>
<evidence type="ECO:0000313" key="3">
    <source>
        <dbReference type="Proteomes" id="UP000321299"/>
    </source>
</evidence>
<sequence>MTQEQATILITEAFWALKERPNIDVQRVTDEGGAVDQRALGVNRVKIFERWKAIDTRDKREKFTALVPAIMEAIRINDFRLYREISDGKSITYMIAGLNKEYGDVVESGLLFADPAVVDRETDELIEKAIAFKLAYRQQYQQKAGWNYEPSFC</sequence>
<reference evidence="2 4" key="3">
    <citation type="submission" date="2020-06" db="EMBL/GenBank/DDBJ databases">
        <title>REHAB project genomes.</title>
        <authorList>
            <person name="Shaw L.P."/>
        </authorList>
    </citation>
    <scope>NUCLEOTIDE SEQUENCE [LARGE SCALE GENOMIC DNA]</scope>
    <source>
        <strain evidence="2 4">RHB30-C10</strain>
    </source>
</reference>
<reference evidence="1 3" key="1">
    <citation type="submission" date="2019-08" db="EMBL/GenBank/DDBJ databases">
        <title>Plasmid- and chromosome-located mcr-3 in mcr-1-positive Escherichia coli from diseased swine, Taiwan.</title>
        <authorList>
            <person name="Hsu C.-Y."/>
            <person name="Huang W.-C."/>
            <person name="Lauderdale T.-L."/>
        </authorList>
    </citation>
    <scope>NUCLEOTIDE SEQUENCE [LARGE SCALE GENOMIC DNA]</scope>
    <source>
        <strain evidence="1 3">NCYU-26-73</strain>
    </source>
</reference>
<evidence type="ECO:0000313" key="4">
    <source>
        <dbReference type="Proteomes" id="UP000512322"/>
    </source>
</evidence>
<dbReference type="Proteomes" id="UP000321299">
    <property type="component" value="Chromosome"/>
</dbReference>
<proteinExistence type="predicted"/>
<gene>
    <name evidence="1" type="ORF">FTV93_05340</name>
    <name evidence="2" type="ORF">HVY77_12880</name>
</gene>